<dbReference type="InterPro" id="IPR038109">
    <property type="entry name" value="DNA_bind_recomb_sf"/>
</dbReference>
<dbReference type="InterPro" id="IPR025827">
    <property type="entry name" value="Zn_ribbon_recom_dom"/>
</dbReference>
<reference evidence="4 5" key="1">
    <citation type="submission" date="2022-10" db="EMBL/GenBank/DDBJ databases">
        <title>Defluviimonas sp. CAU 1641 isolated from mud.</title>
        <authorList>
            <person name="Kim W."/>
        </authorList>
    </citation>
    <scope>NUCLEOTIDE SEQUENCE [LARGE SCALE GENOMIC DNA]</scope>
    <source>
        <strain evidence="4 5">CAU 1641</strain>
    </source>
</reference>
<evidence type="ECO:0000259" key="3">
    <source>
        <dbReference type="PROSITE" id="PS51737"/>
    </source>
</evidence>
<dbReference type="Gene3D" id="3.90.1750.20">
    <property type="entry name" value="Putative Large Serine Recombinase, Chain B, Domain 2"/>
    <property type="match status" value="1"/>
</dbReference>
<accession>A0ABT3J944</accession>
<dbReference type="RefSeq" id="WP_264773477.1">
    <property type="nucleotide sequence ID" value="NZ_JAPDOG010000034.1"/>
</dbReference>
<dbReference type="InterPro" id="IPR050639">
    <property type="entry name" value="SSR_resolvase"/>
</dbReference>
<dbReference type="InterPro" id="IPR011109">
    <property type="entry name" value="DNA_bind_recombinase_dom"/>
</dbReference>
<gene>
    <name evidence="4" type="ORF">OM960_21990</name>
</gene>
<dbReference type="Pfam" id="PF13408">
    <property type="entry name" value="Zn_ribbon_recom"/>
    <property type="match status" value="1"/>
</dbReference>
<organism evidence="4 5">
    <name type="scientific">Defluviimonas salinarum</name>
    <dbReference type="NCBI Taxonomy" id="2992147"/>
    <lineage>
        <taxon>Bacteria</taxon>
        <taxon>Pseudomonadati</taxon>
        <taxon>Pseudomonadota</taxon>
        <taxon>Alphaproteobacteria</taxon>
        <taxon>Rhodobacterales</taxon>
        <taxon>Paracoccaceae</taxon>
        <taxon>Albidovulum</taxon>
    </lineage>
</organism>
<dbReference type="CDD" id="cd00338">
    <property type="entry name" value="Ser_Recombinase"/>
    <property type="match status" value="1"/>
</dbReference>
<keyword evidence="5" id="KW-1185">Reference proteome</keyword>
<dbReference type="Pfam" id="PF00239">
    <property type="entry name" value="Resolvase"/>
    <property type="match status" value="1"/>
</dbReference>
<name>A0ABT3J944_9RHOB</name>
<dbReference type="InterPro" id="IPR006119">
    <property type="entry name" value="Resolv_N"/>
</dbReference>
<dbReference type="PANTHER" id="PTHR30461:SF23">
    <property type="entry name" value="DNA RECOMBINASE-RELATED"/>
    <property type="match status" value="1"/>
</dbReference>
<dbReference type="SMART" id="SM00857">
    <property type="entry name" value="Resolvase"/>
    <property type="match status" value="1"/>
</dbReference>
<dbReference type="Gene3D" id="3.40.50.1390">
    <property type="entry name" value="Resolvase, N-terminal catalytic domain"/>
    <property type="match status" value="1"/>
</dbReference>
<evidence type="ECO:0000259" key="2">
    <source>
        <dbReference type="PROSITE" id="PS51736"/>
    </source>
</evidence>
<proteinExistence type="predicted"/>
<feature type="domain" description="Resolvase/invertase-type recombinase catalytic" evidence="2">
    <location>
        <begin position="7"/>
        <end position="156"/>
    </location>
</feature>
<sequence>MAIPVKRVALYARYSSDLQSPTSIEDQFRILRERATREGWEVVATYQDDAISGRSLHRRPGVQQLMRDARTGAFDVVLIEHVDRLSRNVADSASTFQKLTFLGVELTTLPDGRLNTLQLGMRSILSEQFLDDLADKTRRGLKGRAVRGKSAGGNAYGYTVLRRFTEAGDPIRGDREINAREAAIVRRIFAAYASGVSPRKIAEELNEDRISGPRGGPLGTSTIHGNRERGTGILNNERYIGRLVWNRLHHLKDSDTGRRVSRPKAEEDLAATEVPQLRIVDEPLWQAVQSRQGKLISKGSGVPVWDRRRPRTLFSGLMECGCCGAGFSKVSKDSFGCSAARNKGRAICTNRTVIRQTDLEARVLDALQHHLMDEEALRVFCEEYAAERNRLAEAASAGRAGLERELRQVTTDHRKLVDAIIAGVPADQVKDRMIELDQRRKDLERRLAVAPAPDPLRYHPSMAQAYRARVGALVRGLTDPDGMAEAKEALRGLIEKIVLVPMASPEGGTALGIDLHGALASLLRLASGLPALAGANAGGSAGADSQGIDISEELVLVAGAGFGHCFRPHRSNSVS</sequence>
<dbReference type="PANTHER" id="PTHR30461">
    <property type="entry name" value="DNA-INVERTASE FROM LAMBDOID PROPHAGE"/>
    <property type="match status" value="1"/>
</dbReference>
<feature type="region of interest" description="Disordered" evidence="1">
    <location>
        <begin position="208"/>
        <end position="229"/>
    </location>
</feature>
<dbReference type="InterPro" id="IPR036162">
    <property type="entry name" value="Resolvase-like_N_sf"/>
</dbReference>
<dbReference type="SUPFAM" id="SSF53041">
    <property type="entry name" value="Resolvase-like"/>
    <property type="match status" value="1"/>
</dbReference>
<dbReference type="EMBL" id="JAPDOG010000034">
    <property type="protein sequence ID" value="MCW3784207.1"/>
    <property type="molecule type" value="Genomic_DNA"/>
</dbReference>
<comment type="caution">
    <text evidence="4">The sequence shown here is derived from an EMBL/GenBank/DDBJ whole genome shotgun (WGS) entry which is preliminary data.</text>
</comment>
<dbReference type="Pfam" id="PF07508">
    <property type="entry name" value="Recombinase"/>
    <property type="match status" value="1"/>
</dbReference>
<evidence type="ECO:0000313" key="5">
    <source>
        <dbReference type="Proteomes" id="UP001207582"/>
    </source>
</evidence>
<feature type="domain" description="Recombinase" evidence="3">
    <location>
        <begin position="155"/>
        <end position="301"/>
    </location>
</feature>
<evidence type="ECO:0000256" key="1">
    <source>
        <dbReference type="SAM" id="MobiDB-lite"/>
    </source>
</evidence>
<protein>
    <submittedName>
        <fullName evidence="4">Recombinase family protein</fullName>
    </submittedName>
</protein>
<dbReference type="PROSITE" id="PS51737">
    <property type="entry name" value="RECOMBINASE_DNA_BIND"/>
    <property type="match status" value="1"/>
</dbReference>
<dbReference type="Proteomes" id="UP001207582">
    <property type="component" value="Unassembled WGS sequence"/>
</dbReference>
<dbReference type="PROSITE" id="PS51736">
    <property type="entry name" value="RECOMBINASES_3"/>
    <property type="match status" value="1"/>
</dbReference>
<evidence type="ECO:0000313" key="4">
    <source>
        <dbReference type="EMBL" id="MCW3784207.1"/>
    </source>
</evidence>